<dbReference type="GO" id="GO:0016780">
    <property type="term" value="F:phosphotransferase activity, for other substituted phosphate groups"/>
    <property type="evidence" value="ECO:0007669"/>
    <property type="project" value="InterPro"/>
</dbReference>
<evidence type="ECO:0008006" key="4">
    <source>
        <dbReference type="Google" id="ProtNLM"/>
    </source>
</evidence>
<evidence type="ECO:0000256" key="1">
    <source>
        <dbReference type="SAM" id="Phobius"/>
    </source>
</evidence>
<organism evidence="2 3">
    <name type="scientific">Mesorhizobium alhagi CCNWXJ12-2</name>
    <dbReference type="NCBI Taxonomy" id="1107882"/>
    <lineage>
        <taxon>Bacteria</taxon>
        <taxon>Pseudomonadati</taxon>
        <taxon>Pseudomonadota</taxon>
        <taxon>Alphaproteobacteria</taxon>
        <taxon>Hyphomicrobiales</taxon>
        <taxon>Phyllobacteriaceae</taxon>
        <taxon>Allomesorhizobium</taxon>
    </lineage>
</organism>
<dbReference type="AlphaFoldDB" id="H0HPQ6"/>
<dbReference type="PATRIC" id="fig|1107882.3.peg.2100"/>
<evidence type="ECO:0000313" key="3">
    <source>
        <dbReference type="Proteomes" id="UP000003250"/>
    </source>
</evidence>
<dbReference type="OrthoDB" id="9790577at2"/>
<dbReference type="InterPro" id="IPR000462">
    <property type="entry name" value="CDP-OH_P_trans"/>
</dbReference>
<protein>
    <recommendedName>
        <fullName evidence="4">CDP-alcohol phosphatidyltransferase</fullName>
    </recommendedName>
</protein>
<sequence length="204" mass="21551">MLDGWARRRLDPPLDGFGGRLAKTGISANAVTLIACFTGLAAAAAIAFGQFWLGLVLLLVSRLGDGLDGAVAKVNGRTDLGGYLDIVLDFVFYGAIPVGFVLADPEANAIAGAVLVFSFYVNGSSFLAYAIMAERRKLSTDARGAKSLFFTTGLAEASETIAIFVAFCLFPAWFPPLAYAFAALTFYTALSRIVLAWRTFGGPA</sequence>
<evidence type="ECO:0000313" key="2">
    <source>
        <dbReference type="EMBL" id="EHK57281.1"/>
    </source>
</evidence>
<keyword evidence="1" id="KW-1133">Transmembrane helix</keyword>
<dbReference type="GO" id="GO:0016020">
    <property type="term" value="C:membrane"/>
    <property type="evidence" value="ECO:0007669"/>
    <property type="project" value="InterPro"/>
</dbReference>
<dbReference type="Proteomes" id="UP000003250">
    <property type="component" value="Unassembled WGS sequence"/>
</dbReference>
<gene>
    <name evidence="2" type="ORF">MAXJ12_10680</name>
</gene>
<feature type="transmembrane region" description="Helical" evidence="1">
    <location>
        <begin position="30"/>
        <end position="60"/>
    </location>
</feature>
<proteinExistence type="predicted"/>
<dbReference type="GO" id="GO:0008654">
    <property type="term" value="P:phospholipid biosynthetic process"/>
    <property type="evidence" value="ECO:0007669"/>
    <property type="project" value="InterPro"/>
</dbReference>
<keyword evidence="1" id="KW-0812">Transmembrane</keyword>
<keyword evidence="1" id="KW-0472">Membrane</keyword>
<feature type="transmembrane region" description="Helical" evidence="1">
    <location>
        <begin position="80"/>
        <end position="103"/>
    </location>
</feature>
<reference evidence="2 3" key="1">
    <citation type="journal article" date="2012" name="J. Bacteriol.">
        <title>Draft Genome Sequence of Mesorhizobium alhagi CCNWXJ12-2T, a Novel Salt-Resistant Species Isolated from the Desert of Northwestern China.</title>
        <authorList>
            <person name="Zhou M."/>
            <person name="Chen W."/>
            <person name="Chen H."/>
            <person name="Wei G."/>
        </authorList>
    </citation>
    <scope>NUCLEOTIDE SEQUENCE [LARGE SCALE GENOMIC DNA]</scope>
    <source>
        <strain evidence="2 3">CCNWXJ12-2</strain>
    </source>
</reference>
<dbReference type="RefSeq" id="WP_008835767.1">
    <property type="nucleotide sequence ID" value="NZ_AHAM01000074.1"/>
</dbReference>
<dbReference type="Pfam" id="PF01066">
    <property type="entry name" value="CDP-OH_P_transf"/>
    <property type="match status" value="1"/>
</dbReference>
<feature type="transmembrane region" description="Helical" evidence="1">
    <location>
        <begin position="109"/>
        <end position="132"/>
    </location>
</feature>
<dbReference type="EMBL" id="AHAM01000074">
    <property type="protein sequence ID" value="EHK57281.1"/>
    <property type="molecule type" value="Genomic_DNA"/>
</dbReference>
<keyword evidence="3" id="KW-1185">Reference proteome</keyword>
<name>H0HPQ6_9HYPH</name>
<dbReference type="Gene3D" id="1.20.120.1760">
    <property type="match status" value="1"/>
</dbReference>
<accession>H0HPQ6</accession>
<dbReference type="InterPro" id="IPR043130">
    <property type="entry name" value="CDP-OH_PTrfase_TM_dom"/>
</dbReference>
<feature type="transmembrane region" description="Helical" evidence="1">
    <location>
        <begin position="153"/>
        <end position="173"/>
    </location>
</feature>